<gene>
    <name evidence="2" type="ORF">GRI68_13065</name>
</gene>
<name>A0A6I4U9B1_9SPHN</name>
<keyword evidence="1" id="KW-0472">Membrane</keyword>
<organism evidence="2 3">
    <name type="scientific">Alteriqipengyuania halimionae</name>
    <dbReference type="NCBI Taxonomy" id="1926630"/>
    <lineage>
        <taxon>Bacteria</taxon>
        <taxon>Pseudomonadati</taxon>
        <taxon>Pseudomonadota</taxon>
        <taxon>Alphaproteobacteria</taxon>
        <taxon>Sphingomonadales</taxon>
        <taxon>Erythrobacteraceae</taxon>
        <taxon>Alteriqipengyuania</taxon>
    </lineage>
</organism>
<dbReference type="InterPro" id="IPR010718">
    <property type="entry name" value="DUF1294"/>
</dbReference>
<dbReference type="AlphaFoldDB" id="A0A6I4U9B1"/>
<dbReference type="Pfam" id="PF06961">
    <property type="entry name" value="DUF1294"/>
    <property type="match status" value="1"/>
</dbReference>
<protein>
    <submittedName>
        <fullName evidence="2">DUF1294 domain-containing protein</fullName>
    </submittedName>
</protein>
<keyword evidence="1" id="KW-0812">Transmembrane</keyword>
<comment type="caution">
    <text evidence="2">The sequence shown here is derived from an EMBL/GenBank/DDBJ whole genome shotgun (WGS) entry which is preliminary data.</text>
</comment>
<feature type="transmembrane region" description="Helical" evidence="1">
    <location>
        <begin position="75"/>
        <end position="94"/>
    </location>
</feature>
<dbReference type="RefSeq" id="WP_160617675.1">
    <property type="nucleotide sequence ID" value="NZ_WTYR01000001.1"/>
</dbReference>
<accession>A0A6I4U9B1</accession>
<keyword evidence="3" id="KW-1185">Reference proteome</keyword>
<sequence length="96" mass="10643">MPDLPYEYAAYYLIAINTGAFAMFGIDKARAENGARRISEDQLLGWAILGGTPGAYAGRRLFRHKTRKQPFSDHLRIIAILQIAAAVGLAVYFMPL</sequence>
<keyword evidence="1" id="KW-1133">Transmembrane helix</keyword>
<dbReference type="Proteomes" id="UP000429229">
    <property type="component" value="Unassembled WGS sequence"/>
</dbReference>
<dbReference type="OrthoDB" id="72963at2"/>
<reference evidence="2 3" key="1">
    <citation type="submission" date="2019-12" db="EMBL/GenBank/DDBJ databases">
        <title>Genomic-based taxomic classification of the family Erythrobacteraceae.</title>
        <authorList>
            <person name="Xu L."/>
        </authorList>
    </citation>
    <scope>NUCLEOTIDE SEQUENCE [LARGE SCALE GENOMIC DNA]</scope>
    <source>
        <strain evidence="2 3">LMG 29519</strain>
    </source>
</reference>
<evidence type="ECO:0000313" key="3">
    <source>
        <dbReference type="Proteomes" id="UP000429229"/>
    </source>
</evidence>
<evidence type="ECO:0000313" key="2">
    <source>
        <dbReference type="EMBL" id="MXP11112.1"/>
    </source>
</evidence>
<dbReference type="EMBL" id="WTYR01000001">
    <property type="protein sequence ID" value="MXP11112.1"/>
    <property type="molecule type" value="Genomic_DNA"/>
</dbReference>
<feature type="transmembrane region" description="Helical" evidence="1">
    <location>
        <begin position="6"/>
        <end position="26"/>
    </location>
</feature>
<proteinExistence type="predicted"/>
<evidence type="ECO:0000256" key="1">
    <source>
        <dbReference type="SAM" id="Phobius"/>
    </source>
</evidence>